<proteinExistence type="predicted"/>
<reference evidence="1 2" key="1">
    <citation type="submission" date="2020-06" db="EMBL/GenBank/DDBJ databases">
        <authorList>
            <consortium name="Wellcome Sanger Institute Data Sharing"/>
        </authorList>
    </citation>
    <scope>NUCLEOTIDE SEQUENCE [LARGE SCALE GENOMIC DNA]</scope>
</reference>
<reference evidence="1" key="2">
    <citation type="submission" date="2025-08" db="UniProtKB">
        <authorList>
            <consortium name="Ensembl"/>
        </authorList>
    </citation>
    <scope>IDENTIFICATION</scope>
</reference>
<keyword evidence="2" id="KW-1185">Reference proteome</keyword>
<protein>
    <submittedName>
        <fullName evidence="1">Uncharacterized protein</fullName>
    </submittedName>
</protein>
<dbReference type="AlphaFoldDB" id="A0AAY4D676"/>
<evidence type="ECO:0000313" key="2">
    <source>
        <dbReference type="Proteomes" id="UP000694580"/>
    </source>
</evidence>
<sequence>MVNAGQNPRRRPTLFTRNRVYAKTECVSGLCNMYEVLLKSYCVLMYCICYLFKKKKRRIPKFKLFYILTVNIKVDIYIMKRRSHAWFCHVPKSRSCRPRPCL</sequence>
<dbReference type="Ensembl" id="ENSDCDT00010050940.1">
    <property type="protein sequence ID" value="ENSDCDP00010041002.1"/>
    <property type="gene ID" value="ENSDCDG00010026100.1"/>
</dbReference>
<name>A0AAY4D676_9TELE</name>
<accession>A0AAY4D676</accession>
<reference evidence="1" key="3">
    <citation type="submission" date="2025-09" db="UniProtKB">
        <authorList>
            <consortium name="Ensembl"/>
        </authorList>
    </citation>
    <scope>IDENTIFICATION</scope>
</reference>
<evidence type="ECO:0000313" key="1">
    <source>
        <dbReference type="Ensembl" id="ENSDCDP00010041002.1"/>
    </source>
</evidence>
<dbReference type="Proteomes" id="UP000694580">
    <property type="component" value="Chromosome 15"/>
</dbReference>
<organism evidence="1 2">
    <name type="scientific">Denticeps clupeoides</name>
    <name type="common">denticle herring</name>
    <dbReference type="NCBI Taxonomy" id="299321"/>
    <lineage>
        <taxon>Eukaryota</taxon>
        <taxon>Metazoa</taxon>
        <taxon>Chordata</taxon>
        <taxon>Craniata</taxon>
        <taxon>Vertebrata</taxon>
        <taxon>Euteleostomi</taxon>
        <taxon>Actinopterygii</taxon>
        <taxon>Neopterygii</taxon>
        <taxon>Teleostei</taxon>
        <taxon>Clupei</taxon>
        <taxon>Clupeiformes</taxon>
        <taxon>Denticipitoidei</taxon>
        <taxon>Denticipitidae</taxon>
        <taxon>Denticeps</taxon>
    </lineage>
</organism>